<keyword evidence="1" id="KW-1133">Transmembrane helix</keyword>
<protein>
    <submittedName>
        <fullName evidence="2">Cobalt-zinc-cadmium resistance protein CzcA, Cation efflux system protein CusA</fullName>
    </submittedName>
</protein>
<dbReference type="InterPro" id="IPR001036">
    <property type="entry name" value="Acrflvin-R"/>
</dbReference>
<reference evidence="2 3" key="1">
    <citation type="journal article" date="2017" name="Front. Microbiol.">
        <title>Genome Sequence of Desulfurella amilsii Strain TR1 and Comparative Genomics of Desulfurellaceae Family.</title>
        <authorList>
            <person name="Florentino A.P."/>
            <person name="Stams A.J."/>
            <person name="Sanchez-Andrea I."/>
        </authorList>
    </citation>
    <scope>NUCLEOTIDE SEQUENCE [LARGE SCALE GENOMIC DNA]</scope>
    <source>
        <strain evidence="2 3">TR1</strain>
    </source>
</reference>
<evidence type="ECO:0000313" key="3">
    <source>
        <dbReference type="Proteomes" id="UP000194141"/>
    </source>
</evidence>
<feature type="transmembrane region" description="Helical" evidence="1">
    <location>
        <begin position="522"/>
        <end position="539"/>
    </location>
</feature>
<feature type="transmembrane region" description="Helical" evidence="1">
    <location>
        <begin position="384"/>
        <end position="408"/>
    </location>
</feature>
<feature type="transmembrane region" description="Helical" evidence="1">
    <location>
        <begin position="982"/>
        <end position="1006"/>
    </location>
</feature>
<dbReference type="GO" id="GO:0005886">
    <property type="term" value="C:plasma membrane"/>
    <property type="evidence" value="ECO:0007669"/>
    <property type="project" value="TreeGrafter"/>
</dbReference>
<dbReference type="Proteomes" id="UP000194141">
    <property type="component" value="Unassembled WGS sequence"/>
</dbReference>
<dbReference type="Gene3D" id="3.30.70.1320">
    <property type="entry name" value="Multidrug efflux transporter AcrB pore domain like"/>
    <property type="match status" value="1"/>
</dbReference>
<gene>
    <name evidence="2" type="ORF">DESAMIL20_49</name>
</gene>
<dbReference type="Gene3D" id="1.20.1640.10">
    <property type="entry name" value="Multidrug efflux transporter AcrB transmembrane domain"/>
    <property type="match status" value="2"/>
</dbReference>
<dbReference type="SUPFAM" id="SSF82714">
    <property type="entry name" value="Multidrug efflux transporter AcrB TolC docking domain, DN and DC subdomains"/>
    <property type="match status" value="2"/>
</dbReference>
<keyword evidence="3" id="KW-1185">Reference proteome</keyword>
<dbReference type="Gene3D" id="3.30.2090.10">
    <property type="entry name" value="Multidrug efflux transporter AcrB TolC docking domain, DN and DC subdomains"/>
    <property type="match status" value="2"/>
</dbReference>
<feature type="transmembrane region" description="Helical" evidence="1">
    <location>
        <begin position="465"/>
        <end position="486"/>
    </location>
</feature>
<dbReference type="AlphaFoldDB" id="A0A1X4XZG8"/>
<feature type="transmembrane region" description="Helical" evidence="1">
    <location>
        <begin position="435"/>
        <end position="459"/>
    </location>
</feature>
<feature type="transmembrane region" description="Helical" evidence="1">
    <location>
        <begin position="880"/>
        <end position="900"/>
    </location>
</feature>
<proteinExistence type="predicted"/>
<name>A0A1X4XZG8_9BACT</name>
<dbReference type="RefSeq" id="WP_086032872.1">
    <property type="nucleotide sequence ID" value="NZ_MDSU01000001.1"/>
</dbReference>
<dbReference type="EMBL" id="MDSU01000001">
    <property type="protein sequence ID" value="OSS42941.1"/>
    <property type="molecule type" value="Genomic_DNA"/>
</dbReference>
<dbReference type="STRING" id="1562698.DESAMIL20_49"/>
<feature type="transmembrane region" description="Helical" evidence="1">
    <location>
        <begin position="953"/>
        <end position="970"/>
    </location>
</feature>
<accession>A0A1X4XZG8</accession>
<dbReference type="PANTHER" id="PTHR32063">
    <property type="match status" value="1"/>
</dbReference>
<dbReference type="Pfam" id="PF00873">
    <property type="entry name" value="ACR_tran"/>
    <property type="match status" value="1"/>
</dbReference>
<feature type="transmembrane region" description="Helical" evidence="1">
    <location>
        <begin position="906"/>
        <end position="927"/>
    </location>
</feature>
<dbReference type="Gene3D" id="3.30.70.1440">
    <property type="entry name" value="Multidrug efflux transporter AcrB pore domain"/>
    <property type="match status" value="1"/>
</dbReference>
<sequence>MKFQDLLWRKRKAIIFLIIVTVFGGIFATFKTPVALFPNIEFPRIRVMVDSGDIPANTMVIEVTKKIEQALRAVPNVVHVRSTTSRGSAEFMLDFGWGQNMNVNLLNVESTLNGILPELPKGSTFHAIRMYPTVYPAIAYSLTSKNHSLVELRNIALYEIKPLLLNIKGVANVQVVGGDKEEYHVLINPMKLYTYNLTMDDVIKSLSNSNIISAVGRLEDYYKLYLVVSKSQLHNIKSIEDTVLKTSTNGIVRLSDIAAIKKSTVPNWTKVVANGQNAVLVQIIQSPGGNTVKIAHDVGKKLRKFESKLPSGIKIAKWYDQSKLIISSAYSLRDAIIIGIILAIIVVLVFLRNLKITAVLLISLPTILFSTILLIYVFKMSFNIMTLGGIAAAVGLVIDDVIVMIEYIMRYIEENKDLEISKAIPRAVKDFLKPLLGSSLSTTVIFIPFAFLSGITGAFFKTLSITMAMSLIISFLVTVILVPLIARKLLIKGTNQERKNTLVDYLNKIYQKAINFSFRKPLYVYLLVIALIGLGIFSFKNIGSGFMPSMDEGGFVLDYVTKPGTSLNETQYTLSKIEKIIQSNKYVQNYTARTGLGLGGGLNEPNTGDFFIKLKPFPRPSVENIMNQIRNKIETTVPGIRIDMSQLMEDMIGDLVGTPSPIEIKIYSDNYAQLLALAPKAANIISKVPGVVDVKSGVVLAGDALNIEVNRSKAAIEGVDPMYVTNQLYQYLNGVDATYILESPKLIGVRVWTPQDFRQNITDIENLPIRTQDGRLIPLKRIADLHIVTGQPEIVHDNLKNMIAVSARISNTSLGQAVNRVQKVLNKSQILNTKGVYYEFGGLYAQQKKAFAGLSIVLISAVVLVFIVLLFLYEQFSMAFIILLTSLLALAADFIGLYITQTQLNITSIMGLIMSVGINTETAIFYVSEYKEYIENKSNIEAIIHAGKNRMRPIVMSTLIAILALMPIAINLGHGSDMLKPLAIAIISGLLAQLFMVLFFLPTTLFNIEKFKKRSS</sequence>
<feature type="transmembrane region" description="Helical" evidence="1">
    <location>
        <begin position="12"/>
        <end position="30"/>
    </location>
</feature>
<organism evidence="2 3">
    <name type="scientific">Desulfurella amilsii</name>
    <dbReference type="NCBI Taxonomy" id="1562698"/>
    <lineage>
        <taxon>Bacteria</taxon>
        <taxon>Pseudomonadati</taxon>
        <taxon>Campylobacterota</taxon>
        <taxon>Desulfurellia</taxon>
        <taxon>Desulfurellales</taxon>
        <taxon>Desulfurellaceae</taxon>
        <taxon>Desulfurella</taxon>
    </lineage>
</organism>
<feature type="transmembrane region" description="Helical" evidence="1">
    <location>
        <begin position="330"/>
        <end position="351"/>
    </location>
</feature>
<evidence type="ECO:0000313" key="2">
    <source>
        <dbReference type="EMBL" id="OSS42941.1"/>
    </source>
</evidence>
<comment type="caution">
    <text evidence="2">The sequence shown here is derived from an EMBL/GenBank/DDBJ whole genome shotgun (WGS) entry which is preliminary data.</text>
</comment>
<feature type="transmembrane region" description="Helical" evidence="1">
    <location>
        <begin position="850"/>
        <end position="873"/>
    </location>
</feature>
<keyword evidence="1" id="KW-0812">Transmembrane</keyword>
<feature type="transmembrane region" description="Helical" evidence="1">
    <location>
        <begin position="358"/>
        <end position="378"/>
    </location>
</feature>
<dbReference type="PRINTS" id="PR00702">
    <property type="entry name" value="ACRIFLAVINRP"/>
</dbReference>
<dbReference type="PANTHER" id="PTHR32063:SF0">
    <property type="entry name" value="SWARMING MOTILITY PROTEIN SWRC"/>
    <property type="match status" value="1"/>
</dbReference>
<dbReference type="OrthoDB" id="9807612at2"/>
<dbReference type="Gene3D" id="3.30.70.1430">
    <property type="entry name" value="Multidrug efflux transporter AcrB pore domain"/>
    <property type="match status" value="2"/>
</dbReference>
<dbReference type="SUPFAM" id="SSF82693">
    <property type="entry name" value="Multidrug efflux transporter AcrB pore domain, PN1, PN2, PC1 and PC2 subdomains"/>
    <property type="match status" value="3"/>
</dbReference>
<dbReference type="SUPFAM" id="SSF82866">
    <property type="entry name" value="Multidrug efflux transporter AcrB transmembrane domain"/>
    <property type="match status" value="2"/>
</dbReference>
<dbReference type="GO" id="GO:0042910">
    <property type="term" value="F:xenobiotic transmembrane transporter activity"/>
    <property type="evidence" value="ECO:0007669"/>
    <property type="project" value="TreeGrafter"/>
</dbReference>
<dbReference type="InterPro" id="IPR027463">
    <property type="entry name" value="AcrB_DN_DC_subdom"/>
</dbReference>
<keyword evidence="1" id="KW-0472">Membrane</keyword>
<evidence type="ECO:0000256" key="1">
    <source>
        <dbReference type="SAM" id="Phobius"/>
    </source>
</evidence>